<dbReference type="EMBL" id="CAKXAJ010005785">
    <property type="protein sequence ID" value="CAH2209292.1"/>
    <property type="molecule type" value="Genomic_DNA"/>
</dbReference>
<comment type="caution">
    <text evidence="2">The sequence shown here is derived from an EMBL/GenBank/DDBJ whole genome shotgun (WGS) entry which is preliminary data.</text>
</comment>
<reference evidence="2" key="1">
    <citation type="submission" date="2022-03" db="EMBL/GenBank/DDBJ databases">
        <authorList>
            <person name="Lindestad O."/>
        </authorList>
    </citation>
    <scope>NUCLEOTIDE SEQUENCE</scope>
</reference>
<dbReference type="OrthoDB" id="8300194at2759"/>
<accession>A0A8S4QH48</accession>
<dbReference type="Proteomes" id="UP000838756">
    <property type="component" value="Unassembled WGS sequence"/>
</dbReference>
<name>A0A8S4QH48_9NEOP</name>
<keyword evidence="3" id="KW-1185">Reference proteome</keyword>
<gene>
    <name evidence="2" type="primary">jg24787</name>
    <name evidence="2" type="ORF">PAEG_LOCUS1691</name>
</gene>
<protein>
    <submittedName>
        <fullName evidence="2">Jg24787 protein</fullName>
    </submittedName>
</protein>
<dbReference type="InterPro" id="IPR002575">
    <property type="entry name" value="Aminoglycoside_PTrfase"/>
</dbReference>
<evidence type="ECO:0000259" key="1">
    <source>
        <dbReference type="Pfam" id="PF01636"/>
    </source>
</evidence>
<proteinExistence type="predicted"/>
<dbReference type="Gene3D" id="3.30.200.20">
    <property type="entry name" value="Phosphorylase Kinase, domain 1"/>
    <property type="match status" value="1"/>
</dbReference>
<dbReference type="PANTHER" id="PTHR21310:SF42">
    <property type="entry name" value="BIFUNCTIONAL AAC_APH"/>
    <property type="match status" value="1"/>
</dbReference>
<dbReference type="SUPFAM" id="SSF56112">
    <property type="entry name" value="Protein kinase-like (PK-like)"/>
    <property type="match status" value="1"/>
</dbReference>
<organism evidence="2 3">
    <name type="scientific">Pararge aegeria aegeria</name>
    <dbReference type="NCBI Taxonomy" id="348720"/>
    <lineage>
        <taxon>Eukaryota</taxon>
        <taxon>Metazoa</taxon>
        <taxon>Ecdysozoa</taxon>
        <taxon>Arthropoda</taxon>
        <taxon>Hexapoda</taxon>
        <taxon>Insecta</taxon>
        <taxon>Pterygota</taxon>
        <taxon>Neoptera</taxon>
        <taxon>Endopterygota</taxon>
        <taxon>Lepidoptera</taxon>
        <taxon>Glossata</taxon>
        <taxon>Ditrysia</taxon>
        <taxon>Papilionoidea</taxon>
        <taxon>Nymphalidae</taxon>
        <taxon>Satyrinae</taxon>
        <taxon>Satyrini</taxon>
        <taxon>Parargina</taxon>
        <taxon>Pararge</taxon>
    </lineage>
</organism>
<dbReference type="InterPro" id="IPR051678">
    <property type="entry name" value="AGP_Transferase"/>
</dbReference>
<evidence type="ECO:0000313" key="3">
    <source>
        <dbReference type="Proteomes" id="UP000838756"/>
    </source>
</evidence>
<feature type="domain" description="Aminoglycoside phosphotransferase" evidence="1">
    <location>
        <begin position="2"/>
        <end position="213"/>
    </location>
</feature>
<dbReference type="InterPro" id="IPR011009">
    <property type="entry name" value="Kinase-like_dom_sf"/>
</dbReference>
<dbReference type="Pfam" id="PF01636">
    <property type="entry name" value="APH"/>
    <property type="match status" value="1"/>
</dbReference>
<dbReference type="Gene3D" id="3.90.1200.10">
    <property type="match status" value="1"/>
</dbReference>
<evidence type="ECO:0000313" key="2">
    <source>
        <dbReference type="EMBL" id="CAH2209292.1"/>
    </source>
</evidence>
<dbReference type="AlphaFoldDB" id="A0A8S4QH48"/>
<dbReference type="PANTHER" id="PTHR21310">
    <property type="entry name" value="AMINOGLYCOSIDE PHOSPHOTRANSFERASE-RELATED-RELATED"/>
    <property type="match status" value="1"/>
</dbReference>
<sequence length="246" mass="27189">MLVRMPSAAKYAMQVEKEQKWLPRLAPLLPLSIPKPLAMGESCEGYPWQWSIYQWIDGNTAASVHIADLNNFATSLAQFLAALQRIDTTDGPLPGPHNFYRGGVLTTYNAETKQAIAVLKDRIDANAAIELWEAALASAWKGLPVWVHGDVSAGNLLVQEGKLSAVIDFGGLGIGDPACDLMIAWTLLRGESRKIFRAMLPLDASTWTRGRAWALWKALADITTNTNAVEAWHTINEVFRDYKRNS</sequence>
<dbReference type="CDD" id="cd05155">
    <property type="entry name" value="APH_ChoK_like_1"/>
    <property type="match status" value="1"/>
</dbReference>